<dbReference type="InterPro" id="IPR004563">
    <property type="entry name" value="Apolipo_AcylTrfase"/>
</dbReference>
<dbReference type="InterPro" id="IPR036526">
    <property type="entry name" value="C-N_Hydrolase_sf"/>
</dbReference>
<dbReference type="EMBL" id="JACHJW010000001">
    <property type="protein sequence ID" value="MBB4962399.1"/>
    <property type="molecule type" value="Genomic_DNA"/>
</dbReference>
<evidence type="ECO:0000313" key="12">
    <source>
        <dbReference type="Proteomes" id="UP000578819"/>
    </source>
</evidence>
<dbReference type="SUPFAM" id="SSF56317">
    <property type="entry name" value="Carbon-nitrogen hydrolase"/>
    <property type="match status" value="1"/>
</dbReference>
<evidence type="ECO:0000259" key="10">
    <source>
        <dbReference type="PROSITE" id="PS50263"/>
    </source>
</evidence>
<dbReference type="UniPathway" id="UPA00666"/>
<sequence length="557" mass="58380">MKTPVEVVDGRAARPMPLGLAVLAAVVAGGALLAAFPPYGLWWLAPVGVALLAAAVHRRRLRAGAGLGMLAGLVFFAPLLSWTNLHTGSLPWVLLSVLQAAYLALLGAAGAWTSALVDRFRWSWPMVTGLLWVAQEALRDRTPFGGFPWGRLAFSQGDSPLLRVAALGGAPLVTFGVALAGGCLVAAVWRPWRRPDDGGRRLTGWWPAVGLVAVAGLLMLVGALVPVGGTPTGRALTVAIVQGNVPRMGLDFNAQRRAVLDNHVNATVALAARVASGQQPKPDLVVWPENSSDIDPLRYPDAAARISEAASAIGVPVLVGAVLTGPGAGQVRNVGLLWQPGSGPDLDQLYVKRHPVPFAEYVPMRDIARLVSKEVDRVRADFVPGSTPGVVRAAGAVLGDVICFEVAYDAVVRDTVTGGAQLLVVQTNNATFDESEALQQMAMVRLRAVEHGRPALMASTVGVSGFVDPAGRVSDATGFNTGEVVVRQLRPQDGRTVATRVGLWPEVALVAAAVLVLALAVRERRRPGAARRDVTTGDVGDPAGAEERGERGAEARS</sequence>
<comment type="pathway">
    <text evidence="8">Protein modification; lipoprotein biosynthesis (N-acyl transfer).</text>
</comment>
<evidence type="ECO:0000256" key="5">
    <source>
        <dbReference type="ARBA" id="ARBA00022989"/>
    </source>
</evidence>
<evidence type="ECO:0000313" key="11">
    <source>
        <dbReference type="EMBL" id="MBB4962399.1"/>
    </source>
</evidence>
<keyword evidence="2 8" id="KW-1003">Cell membrane</keyword>
<gene>
    <name evidence="8" type="primary">lnt</name>
    <name evidence="11" type="ORF">FHR38_006132</name>
</gene>
<keyword evidence="3 8" id="KW-0808">Transferase</keyword>
<evidence type="ECO:0000256" key="2">
    <source>
        <dbReference type="ARBA" id="ARBA00022475"/>
    </source>
</evidence>
<dbReference type="Pfam" id="PF00795">
    <property type="entry name" value="CN_hydrolase"/>
    <property type="match status" value="1"/>
</dbReference>
<dbReference type="CDD" id="cd07571">
    <property type="entry name" value="ALP_N-acyl_transferase"/>
    <property type="match status" value="1"/>
</dbReference>
<keyword evidence="4 8" id="KW-0812">Transmembrane</keyword>
<feature type="transmembrane region" description="Helical" evidence="8">
    <location>
        <begin position="501"/>
        <end position="521"/>
    </location>
</feature>
<dbReference type="GO" id="GO:0016410">
    <property type="term" value="F:N-acyltransferase activity"/>
    <property type="evidence" value="ECO:0007669"/>
    <property type="project" value="UniProtKB-UniRule"/>
</dbReference>
<dbReference type="GO" id="GO:0005886">
    <property type="term" value="C:plasma membrane"/>
    <property type="evidence" value="ECO:0007669"/>
    <property type="project" value="UniProtKB-SubCell"/>
</dbReference>
<comment type="function">
    <text evidence="8">Catalyzes the phospholipid dependent N-acylation of the N-terminal cysteine of apolipoprotein, the last step in lipoprotein maturation.</text>
</comment>
<feature type="compositionally biased region" description="Basic and acidic residues" evidence="9">
    <location>
        <begin position="545"/>
        <end position="557"/>
    </location>
</feature>
<dbReference type="HAMAP" id="MF_01148">
    <property type="entry name" value="Lnt"/>
    <property type="match status" value="1"/>
</dbReference>
<keyword evidence="11" id="KW-0449">Lipoprotein</keyword>
<dbReference type="AlphaFoldDB" id="A0A7W7SWW3"/>
<feature type="transmembrane region" description="Helical" evidence="8">
    <location>
        <begin position="89"/>
        <end position="110"/>
    </location>
</feature>
<evidence type="ECO:0000256" key="1">
    <source>
        <dbReference type="ARBA" id="ARBA00004651"/>
    </source>
</evidence>
<accession>A0A7W7SWW3</accession>
<dbReference type="InterPro" id="IPR003010">
    <property type="entry name" value="C-N_Hydrolase"/>
</dbReference>
<feature type="transmembrane region" description="Helical" evidence="8">
    <location>
        <begin position="12"/>
        <end position="33"/>
    </location>
</feature>
<feature type="transmembrane region" description="Helical" evidence="8">
    <location>
        <begin position="204"/>
        <end position="225"/>
    </location>
</feature>
<feature type="transmembrane region" description="Helical" evidence="8">
    <location>
        <begin position="63"/>
        <end position="83"/>
    </location>
</feature>
<keyword evidence="12" id="KW-1185">Reference proteome</keyword>
<protein>
    <recommendedName>
        <fullName evidence="8">Apolipoprotein N-acyltransferase</fullName>
        <shortName evidence="8">ALP N-acyltransferase</shortName>
        <ecNumber evidence="8">2.3.1.269</ecNumber>
    </recommendedName>
</protein>
<feature type="domain" description="CN hydrolase" evidence="10">
    <location>
        <begin position="236"/>
        <end position="491"/>
    </location>
</feature>
<feature type="region of interest" description="Disordered" evidence="9">
    <location>
        <begin position="527"/>
        <end position="557"/>
    </location>
</feature>
<keyword evidence="5 8" id="KW-1133">Transmembrane helix</keyword>
<dbReference type="EC" id="2.3.1.269" evidence="8"/>
<dbReference type="PROSITE" id="PS50263">
    <property type="entry name" value="CN_HYDROLASE"/>
    <property type="match status" value="1"/>
</dbReference>
<evidence type="ECO:0000256" key="8">
    <source>
        <dbReference type="HAMAP-Rule" id="MF_01148"/>
    </source>
</evidence>
<dbReference type="GO" id="GO:0042158">
    <property type="term" value="P:lipoprotein biosynthetic process"/>
    <property type="evidence" value="ECO:0007669"/>
    <property type="project" value="UniProtKB-UniRule"/>
</dbReference>
<dbReference type="PANTHER" id="PTHR38686:SF1">
    <property type="entry name" value="APOLIPOPROTEIN N-ACYLTRANSFERASE"/>
    <property type="match status" value="1"/>
</dbReference>
<dbReference type="PANTHER" id="PTHR38686">
    <property type="entry name" value="APOLIPOPROTEIN N-ACYLTRANSFERASE"/>
    <property type="match status" value="1"/>
</dbReference>
<evidence type="ECO:0000256" key="6">
    <source>
        <dbReference type="ARBA" id="ARBA00023136"/>
    </source>
</evidence>
<dbReference type="InterPro" id="IPR045378">
    <property type="entry name" value="LNT_N"/>
</dbReference>
<dbReference type="Gene3D" id="3.60.110.10">
    <property type="entry name" value="Carbon-nitrogen hydrolase"/>
    <property type="match status" value="1"/>
</dbReference>
<proteinExistence type="inferred from homology"/>
<reference evidence="11 12" key="1">
    <citation type="submission" date="2020-08" db="EMBL/GenBank/DDBJ databases">
        <title>Sequencing the genomes of 1000 actinobacteria strains.</title>
        <authorList>
            <person name="Klenk H.-P."/>
        </authorList>
    </citation>
    <scope>NUCLEOTIDE SEQUENCE [LARGE SCALE GENOMIC DNA]</scope>
    <source>
        <strain evidence="11 12">DSM 45886</strain>
    </source>
</reference>
<comment type="catalytic activity">
    <reaction evidence="8">
        <text>N-terminal S-1,2-diacyl-sn-glyceryl-L-cysteinyl-[lipoprotein] + a glycerophospholipid = N-acyl-S-1,2-diacyl-sn-glyceryl-L-cysteinyl-[lipoprotein] + a 2-acyl-sn-glycero-3-phospholipid + H(+)</text>
        <dbReference type="Rhea" id="RHEA:48228"/>
        <dbReference type="Rhea" id="RHEA-COMP:14681"/>
        <dbReference type="Rhea" id="RHEA-COMP:14684"/>
        <dbReference type="ChEBI" id="CHEBI:15378"/>
        <dbReference type="ChEBI" id="CHEBI:136912"/>
        <dbReference type="ChEBI" id="CHEBI:140656"/>
        <dbReference type="ChEBI" id="CHEBI:140657"/>
        <dbReference type="ChEBI" id="CHEBI:140660"/>
        <dbReference type="EC" id="2.3.1.269"/>
    </reaction>
</comment>
<name>A0A7W7SWW3_9ACTN</name>
<keyword evidence="6 8" id="KW-0472">Membrane</keyword>
<organism evidence="11 12">
    <name type="scientific">Micromonospora polyrhachis</name>
    <dbReference type="NCBI Taxonomy" id="1282883"/>
    <lineage>
        <taxon>Bacteria</taxon>
        <taxon>Bacillati</taxon>
        <taxon>Actinomycetota</taxon>
        <taxon>Actinomycetes</taxon>
        <taxon>Micromonosporales</taxon>
        <taxon>Micromonosporaceae</taxon>
        <taxon>Micromonospora</taxon>
    </lineage>
</organism>
<evidence type="ECO:0000256" key="9">
    <source>
        <dbReference type="SAM" id="MobiDB-lite"/>
    </source>
</evidence>
<dbReference type="Proteomes" id="UP000578819">
    <property type="component" value="Unassembled WGS sequence"/>
</dbReference>
<evidence type="ECO:0000256" key="7">
    <source>
        <dbReference type="ARBA" id="ARBA00023315"/>
    </source>
</evidence>
<dbReference type="NCBIfam" id="TIGR00546">
    <property type="entry name" value="lnt"/>
    <property type="match status" value="1"/>
</dbReference>
<evidence type="ECO:0000256" key="3">
    <source>
        <dbReference type="ARBA" id="ARBA00022679"/>
    </source>
</evidence>
<evidence type="ECO:0000256" key="4">
    <source>
        <dbReference type="ARBA" id="ARBA00022692"/>
    </source>
</evidence>
<dbReference type="Pfam" id="PF20154">
    <property type="entry name" value="LNT_N"/>
    <property type="match status" value="1"/>
</dbReference>
<comment type="caution">
    <text evidence="11">The sequence shown here is derived from an EMBL/GenBank/DDBJ whole genome shotgun (WGS) entry which is preliminary data.</text>
</comment>
<comment type="subcellular location">
    <subcellularLocation>
        <location evidence="1 8">Cell membrane</location>
        <topology evidence="1 8">Multi-pass membrane protein</topology>
    </subcellularLocation>
</comment>
<keyword evidence="7 8" id="KW-0012">Acyltransferase</keyword>
<comment type="similarity">
    <text evidence="8">Belongs to the CN hydrolase family. Apolipoprotein N-acyltransferase subfamily.</text>
</comment>
<feature type="transmembrane region" description="Helical" evidence="8">
    <location>
        <begin position="170"/>
        <end position="192"/>
    </location>
</feature>